<reference evidence="3" key="1">
    <citation type="submission" date="2013-10" db="EMBL/GenBank/DDBJ databases">
        <title>Genome sequencing of Onchocerca volvulus.</title>
        <authorList>
            <person name="Cotton J."/>
            <person name="Tsai J."/>
            <person name="Stanley E."/>
            <person name="Tracey A."/>
            <person name="Holroyd N."/>
            <person name="Lustigman S."/>
            <person name="Berriman M."/>
        </authorList>
    </citation>
    <scope>NUCLEOTIDE SEQUENCE</scope>
</reference>
<reference evidence="2" key="2">
    <citation type="submission" date="2022-06" db="UniProtKB">
        <authorList>
            <consortium name="EnsemblMetazoa"/>
        </authorList>
    </citation>
    <scope>IDENTIFICATION</scope>
</reference>
<evidence type="ECO:0000313" key="3">
    <source>
        <dbReference type="Proteomes" id="UP000024404"/>
    </source>
</evidence>
<name>A0A8R1XYV4_ONCVO</name>
<accession>A0A8R1XYV4</accession>
<organism evidence="2 3">
    <name type="scientific">Onchocerca volvulus</name>
    <dbReference type="NCBI Taxonomy" id="6282"/>
    <lineage>
        <taxon>Eukaryota</taxon>
        <taxon>Metazoa</taxon>
        <taxon>Ecdysozoa</taxon>
        <taxon>Nematoda</taxon>
        <taxon>Chromadorea</taxon>
        <taxon>Rhabditida</taxon>
        <taxon>Spirurina</taxon>
        <taxon>Spiruromorpha</taxon>
        <taxon>Filarioidea</taxon>
        <taxon>Onchocercidae</taxon>
        <taxon>Onchocerca</taxon>
    </lineage>
</organism>
<keyword evidence="1" id="KW-1133">Transmembrane helix</keyword>
<keyword evidence="3" id="KW-1185">Reference proteome</keyword>
<keyword evidence="1" id="KW-0812">Transmembrane</keyword>
<feature type="transmembrane region" description="Helical" evidence="1">
    <location>
        <begin position="12"/>
        <end position="30"/>
    </location>
</feature>
<dbReference type="AlphaFoldDB" id="A0A8R1XYV4"/>
<keyword evidence="1" id="KW-0472">Membrane</keyword>
<proteinExistence type="predicted"/>
<evidence type="ECO:0000313" key="2">
    <source>
        <dbReference type="EnsemblMetazoa" id="OVOC4728.1"/>
    </source>
</evidence>
<dbReference type="Proteomes" id="UP000024404">
    <property type="component" value="Unassembled WGS sequence"/>
</dbReference>
<dbReference type="EMBL" id="CMVM020000144">
    <property type="status" value="NOT_ANNOTATED_CDS"/>
    <property type="molecule type" value="Genomic_DNA"/>
</dbReference>
<sequence>MSETVNACLTIIILECVSHFYLFVASLFGLKTHSTRDGKKGSNVEPTCMHAQCRQKGAGTLTHPPGQFYDFSYGAP</sequence>
<protein>
    <submittedName>
        <fullName evidence="2">Uncharacterized protein</fullName>
    </submittedName>
</protein>
<dbReference type="EnsemblMetazoa" id="OVOC4728.1">
    <property type="protein sequence ID" value="OVOC4728.1"/>
    <property type="gene ID" value="WBGene00241537"/>
</dbReference>
<evidence type="ECO:0000256" key="1">
    <source>
        <dbReference type="SAM" id="Phobius"/>
    </source>
</evidence>